<feature type="domain" description="C2H2-type" evidence="7">
    <location>
        <begin position="1663"/>
        <end position="1690"/>
    </location>
</feature>
<dbReference type="InterPro" id="IPR036236">
    <property type="entry name" value="Znf_C2H2_sf"/>
</dbReference>
<feature type="compositionally biased region" description="Basic and acidic residues" evidence="6">
    <location>
        <begin position="898"/>
        <end position="907"/>
    </location>
</feature>
<feature type="compositionally biased region" description="Polar residues" evidence="6">
    <location>
        <begin position="908"/>
        <end position="917"/>
    </location>
</feature>
<keyword evidence="4" id="KW-0862">Zinc</keyword>
<gene>
    <name evidence="8" type="ORF">DPMN_187619</name>
</gene>
<reference evidence="8" key="2">
    <citation type="submission" date="2020-11" db="EMBL/GenBank/DDBJ databases">
        <authorList>
            <person name="McCartney M.A."/>
            <person name="Auch B."/>
            <person name="Kono T."/>
            <person name="Mallez S."/>
            <person name="Becker A."/>
            <person name="Gohl D.M."/>
            <person name="Silverstein K.A.T."/>
            <person name="Koren S."/>
            <person name="Bechman K.B."/>
            <person name="Herman A."/>
            <person name="Abrahante J.E."/>
            <person name="Garbe J."/>
        </authorList>
    </citation>
    <scope>NUCLEOTIDE SEQUENCE</scope>
    <source>
        <strain evidence="8">Duluth1</strain>
        <tissue evidence="8">Whole animal</tissue>
    </source>
</reference>
<organism evidence="8 9">
    <name type="scientific">Dreissena polymorpha</name>
    <name type="common">Zebra mussel</name>
    <name type="synonym">Mytilus polymorpha</name>
    <dbReference type="NCBI Taxonomy" id="45954"/>
    <lineage>
        <taxon>Eukaryota</taxon>
        <taxon>Metazoa</taxon>
        <taxon>Spiralia</taxon>
        <taxon>Lophotrochozoa</taxon>
        <taxon>Mollusca</taxon>
        <taxon>Bivalvia</taxon>
        <taxon>Autobranchia</taxon>
        <taxon>Heteroconchia</taxon>
        <taxon>Euheterodonta</taxon>
        <taxon>Imparidentia</taxon>
        <taxon>Neoheterodontei</taxon>
        <taxon>Myida</taxon>
        <taxon>Dreissenoidea</taxon>
        <taxon>Dreissenidae</taxon>
        <taxon>Dreissena</taxon>
    </lineage>
</organism>
<feature type="compositionally biased region" description="Polar residues" evidence="6">
    <location>
        <begin position="934"/>
        <end position="950"/>
    </location>
</feature>
<dbReference type="GO" id="GO:0043565">
    <property type="term" value="F:sequence-specific DNA binding"/>
    <property type="evidence" value="ECO:0007669"/>
    <property type="project" value="TreeGrafter"/>
</dbReference>
<feature type="compositionally biased region" description="Polar residues" evidence="6">
    <location>
        <begin position="1455"/>
        <end position="1470"/>
    </location>
</feature>
<feature type="compositionally biased region" description="Basic and acidic residues" evidence="6">
    <location>
        <begin position="1041"/>
        <end position="1050"/>
    </location>
</feature>
<comment type="caution">
    <text evidence="8">The sequence shown here is derived from an EMBL/GenBank/DDBJ whole genome shotgun (WGS) entry which is preliminary data.</text>
</comment>
<feature type="region of interest" description="Disordered" evidence="6">
    <location>
        <begin position="296"/>
        <end position="323"/>
    </location>
</feature>
<feature type="compositionally biased region" description="Basic and acidic residues" evidence="6">
    <location>
        <begin position="1099"/>
        <end position="1124"/>
    </location>
</feature>
<evidence type="ECO:0000256" key="6">
    <source>
        <dbReference type="SAM" id="MobiDB-lite"/>
    </source>
</evidence>
<feature type="region of interest" description="Disordered" evidence="6">
    <location>
        <begin position="1041"/>
        <end position="1072"/>
    </location>
</feature>
<feature type="compositionally biased region" description="Low complexity" evidence="6">
    <location>
        <begin position="708"/>
        <end position="721"/>
    </location>
</feature>
<feature type="compositionally biased region" description="Low complexity" evidence="6">
    <location>
        <begin position="1054"/>
        <end position="1066"/>
    </location>
</feature>
<feature type="region of interest" description="Disordered" evidence="6">
    <location>
        <begin position="1551"/>
        <end position="1598"/>
    </location>
</feature>
<dbReference type="SMART" id="SM00355">
    <property type="entry name" value="ZnF_C2H2"/>
    <property type="match status" value="4"/>
</dbReference>
<evidence type="ECO:0000256" key="3">
    <source>
        <dbReference type="ARBA" id="ARBA00022771"/>
    </source>
</evidence>
<feature type="compositionally biased region" description="Polar residues" evidence="6">
    <location>
        <begin position="1128"/>
        <end position="1145"/>
    </location>
</feature>
<dbReference type="GO" id="GO:0008270">
    <property type="term" value="F:zinc ion binding"/>
    <property type="evidence" value="ECO:0007669"/>
    <property type="project" value="UniProtKB-KW"/>
</dbReference>
<keyword evidence="2" id="KW-0677">Repeat</keyword>
<keyword evidence="3 5" id="KW-0863">Zinc-finger</keyword>
<feature type="compositionally biased region" description="Basic residues" evidence="6">
    <location>
        <begin position="825"/>
        <end position="834"/>
    </location>
</feature>
<dbReference type="GO" id="GO:0005634">
    <property type="term" value="C:nucleus"/>
    <property type="evidence" value="ECO:0007669"/>
    <property type="project" value="TreeGrafter"/>
</dbReference>
<feature type="region of interest" description="Disordered" evidence="6">
    <location>
        <begin position="1795"/>
        <end position="1815"/>
    </location>
</feature>
<feature type="region of interest" description="Disordered" evidence="6">
    <location>
        <begin position="1093"/>
        <end position="1156"/>
    </location>
</feature>
<feature type="region of interest" description="Disordered" evidence="6">
    <location>
        <begin position="578"/>
        <end position="641"/>
    </location>
</feature>
<feature type="compositionally biased region" description="Basic and acidic residues" evidence="6">
    <location>
        <begin position="584"/>
        <end position="597"/>
    </location>
</feature>
<feature type="compositionally biased region" description="Polar residues" evidence="6">
    <location>
        <begin position="757"/>
        <end position="771"/>
    </location>
</feature>
<keyword evidence="1" id="KW-0479">Metal-binding</keyword>
<name>A0A9D4DPF0_DREPO</name>
<feature type="compositionally biased region" description="Acidic residues" evidence="6">
    <location>
        <begin position="1551"/>
        <end position="1567"/>
    </location>
</feature>
<feature type="compositionally biased region" description="Polar residues" evidence="6">
    <location>
        <begin position="391"/>
        <end position="400"/>
    </location>
</feature>
<evidence type="ECO:0000256" key="4">
    <source>
        <dbReference type="ARBA" id="ARBA00022833"/>
    </source>
</evidence>
<feature type="region of interest" description="Disordered" evidence="6">
    <location>
        <begin position="898"/>
        <end position="958"/>
    </location>
</feature>
<dbReference type="SUPFAM" id="SSF57667">
    <property type="entry name" value="beta-beta-alpha zinc fingers"/>
    <property type="match status" value="1"/>
</dbReference>
<reference evidence="8" key="1">
    <citation type="journal article" date="2019" name="bioRxiv">
        <title>The Genome of the Zebra Mussel, Dreissena polymorpha: A Resource for Invasive Species Research.</title>
        <authorList>
            <person name="McCartney M.A."/>
            <person name="Auch B."/>
            <person name="Kono T."/>
            <person name="Mallez S."/>
            <person name="Zhang Y."/>
            <person name="Obille A."/>
            <person name="Becker A."/>
            <person name="Abrahante J.E."/>
            <person name="Garbe J."/>
            <person name="Badalamenti J.P."/>
            <person name="Herman A."/>
            <person name="Mangelson H."/>
            <person name="Liachko I."/>
            <person name="Sullivan S."/>
            <person name="Sone E.D."/>
            <person name="Koren S."/>
            <person name="Silverstein K.A.T."/>
            <person name="Beckman K.B."/>
            <person name="Gohl D.M."/>
        </authorList>
    </citation>
    <scope>NUCLEOTIDE SEQUENCE</scope>
    <source>
        <strain evidence="8">Duluth1</strain>
        <tissue evidence="8">Whole animal</tissue>
    </source>
</reference>
<feature type="compositionally biased region" description="Polar residues" evidence="6">
    <location>
        <begin position="625"/>
        <end position="641"/>
    </location>
</feature>
<feature type="region of interest" description="Disordered" evidence="6">
    <location>
        <begin position="750"/>
        <end position="771"/>
    </location>
</feature>
<feature type="compositionally biased region" description="Basic and acidic residues" evidence="6">
    <location>
        <begin position="300"/>
        <end position="319"/>
    </location>
</feature>
<feature type="region of interest" description="Disordered" evidence="6">
    <location>
        <begin position="687"/>
        <end position="731"/>
    </location>
</feature>
<feature type="region of interest" description="Disordered" evidence="6">
    <location>
        <begin position="380"/>
        <end position="400"/>
    </location>
</feature>
<feature type="compositionally biased region" description="Basic and acidic residues" evidence="6">
    <location>
        <begin position="918"/>
        <end position="933"/>
    </location>
</feature>
<feature type="compositionally biased region" description="Polar residues" evidence="6">
    <location>
        <begin position="1399"/>
        <end position="1416"/>
    </location>
</feature>
<dbReference type="GO" id="GO:0000981">
    <property type="term" value="F:DNA-binding transcription factor activity, RNA polymerase II-specific"/>
    <property type="evidence" value="ECO:0007669"/>
    <property type="project" value="TreeGrafter"/>
</dbReference>
<dbReference type="PROSITE" id="PS50157">
    <property type="entry name" value="ZINC_FINGER_C2H2_2"/>
    <property type="match status" value="1"/>
</dbReference>
<keyword evidence="9" id="KW-1185">Reference proteome</keyword>
<feature type="region of interest" description="Disordered" evidence="6">
    <location>
        <begin position="471"/>
        <end position="517"/>
    </location>
</feature>
<evidence type="ECO:0000256" key="5">
    <source>
        <dbReference type="PROSITE-ProRule" id="PRU00042"/>
    </source>
</evidence>
<feature type="compositionally biased region" description="Basic and acidic residues" evidence="6">
    <location>
        <begin position="986"/>
        <end position="1000"/>
    </location>
</feature>
<dbReference type="Proteomes" id="UP000828390">
    <property type="component" value="Unassembled WGS sequence"/>
</dbReference>
<feature type="compositionally biased region" description="Polar residues" evidence="6">
    <location>
        <begin position="599"/>
        <end position="608"/>
    </location>
</feature>
<dbReference type="EMBL" id="JAIWYP010000010">
    <property type="protein sequence ID" value="KAH3752991.1"/>
    <property type="molecule type" value="Genomic_DNA"/>
</dbReference>
<evidence type="ECO:0000313" key="9">
    <source>
        <dbReference type="Proteomes" id="UP000828390"/>
    </source>
</evidence>
<feature type="region of interest" description="Disordered" evidence="6">
    <location>
        <begin position="1398"/>
        <end position="1470"/>
    </location>
</feature>
<protein>
    <recommendedName>
        <fullName evidence="7">C2H2-type domain-containing protein</fullName>
    </recommendedName>
</protein>
<sequence>MASKNSSPRSDSPADIDFSVIRTSIQMDHPMIDQILQGIHYGSAEARSLLQDECDYILECKVCRNMFRSFPNFVAHKRVYCTETFAERRQAEALNSSPENSETIVVQPEAPSSSFSASQGTSTISSTLTQVVNNTFQGKSKAYQLYTKAAEIMERQRATKVTTTVALTTIPTNKNAVIVSQSEGDQSEEILRNYHEKQKADRERARELQLSRKAKSSISGVCAYLAQQKPTETAPAVAQVVVSSKRLENRARKSSPRKSVDYLTESLKETSSNTVKAVRTIQPENDEDLREWIDVGSKAASEKNKTKVSPEKSPEKLKTNTDVSKPVVARERDKSSGKFLPYSTGYKKCDRCAKVFWKAKSYSRHYSSCKKSLQKKAEVISKPQPMDDSHSNTSITPDNSKTRIFTNASVSVSQQISPVKTISRKPGRSYDGRGPEMIVVGPKGEILMRTPNTELIKLQEKLRAKAIWTSTSQEIKPSNKLPEKEPLHKGCVENPEPQPETNLTPSEKSSNLYKALTKPATRLMKVVNVRRSEMHKEAQNASEIQGPAPTSQDTDEESSNNHGNNLEEIRKLQEKLTRQAGLKESGKPSPDCEERRTYSLRTGTQTKVTDFYAQGSESKAKESKPIQQFTEMKQGGQKNSSQELLALEEKLTNKIRNASGDAEVKSLEDNKVKDKHARSKSFEISGNIGLMEKKRHGSEKLVSMQTASQSSELRSSSSQSDSESRKSAVSTCYRAPKKLSSLHAMVQKSLEQRRHSLPTSPTPSIQSNSGDGLNKKCMMTVKEMAELVECASLTKFAKERKKRARNFLTKKQSKDALSVTASFSKRHMKRRQKQKQTFVVRNQTDTRNQHQEVLSGEISYAQKTTSDTNTKVQCLSKEMKGLQNSAGFVEDKYYKSKAGTKERETHQKPNTSVILSSKRSETLSKDKTPESRDSGSSNVQHLDENASSSRDSSKERNKELWQMREMKRLENSVGFVGPRFYGSSRDSSRERLGDSGLDKSAKLPREMKLLQNSDGFVAKNTSQLLLKETENSTDGIVEVTRQSRDRKRQELNPSVNNRVRSSSNSSCESLTRSKKVACDKETSYAENVKGNLVKSSSSVERKESINQDKSSTKENEKKNADKVVDINPNYSNKGTESDTVSCSVRDQSDKSASQHRTRLSTGSIFFDSELLKLSPSKLEKKIASVSQKEKLLKETNQQTATVVKKLNLSPRKTKVVKETIHQYGFYPLSTGLKQCPNCHQRFWKKKTYDYHVRRECKLREKVNTAKKRKLSLTPPSKARESVNNTDTLQINQSQKKARIQMPCSSDIRDLVNTMYADRNKQTEKNAIIQEHEEDKSDEILEQVATWEIPDTMEPASTIGQDANDTVSEFKTECDTEQVVADVSILATNELISEIKSEFDSGQQTADASQDDSNISNEPGDLPIFPREPKTEPKVSSMDEVESQRVEKSPIANRSPKISSGRKSQNFINTQSDTDNCVQTCAKSVPDNVSYASSDPPLPGSSGLQSAVEDVVCMDESEDAASDFSGFSEEDLQKTEAELSIHLEAERRVDVEPDPVDLLEDDLSDLGDIDLSGDLGSENEDEVKGQSRPTLSGDVEEGARPKRISAEKRFAHLGAMWEYSGQKQKAPSIKPVLWREYVVDVNNPQKLVCHDSKDIVKLSDEKDFMCKQCGMPCTNLSNLRRHVIIHLGWKRFQCKTCPFSCYDKSRCIRHFKITHNMKLTNKNLYEHVNDLKLAASKLRSSKRTRALRHSRLKEALDGPDPYQKPKHVIGKSHRLETEAATLDHDYLASFPQAGRVTRHTEGGSEQPKPKSQPGSTTLLNVARMNFARVLKGK</sequence>
<dbReference type="PROSITE" id="PS00028">
    <property type="entry name" value="ZINC_FINGER_C2H2_1"/>
    <property type="match status" value="2"/>
</dbReference>
<dbReference type="InterPro" id="IPR013087">
    <property type="entry name" value="Znf_C2H2_type"/>
</dbReference>
<feature type="compositionally biased region" description="Polar residues" evidence="6">
    <location>
        <begin position="837"/>
        <end position="846"/>
    </location>
</feature>
<accession>A0A9D4DPF0</accession>
<dbReference type="Gene3D" id="3.30.160.60">
    <property type="entry name" value="Classic Zinc Finger"/>
    <property type="match status" value="1"/>
</dbReference>
<feature type="region of interest" description="Disordered" evidence="6">
    <location>
        <begin position="534"/>
        <end position="566"/>
    </location>
</feature>
<dbReference type="PANTHER" id="PTHR24408">
    <property type="entry name" value="ZINC FINGER PROTEIN"/>
    <property type="match status" value="1"/>
</dbReference>
<feature type="region of interest" description="Disordered" evidence="6">
    <location>
        <begin position="975"/>
        <end position="1000"/>
    </location>
</feature>
<dbReference type="PANTHER" id="PTHR24408:SF34">
    <property type="entry name" value="ZINC FINGER PROTEIN 672-RELATED"/>
    <property type="match status" value="1"/>
</dbReference>
<evidence type="ECO:0000256" key="1">
    <source>
        <dbReference type="ARBA" id="ARBA00022723"/>
    </source>
</evidence>
<feature type="compositionally biased region" description="Basic and acidic residues" evidence="6">
    <location>
        <begin position="380"/>
        <end position="390"/>
    </location>
</feature>
<feature type="compositionally biased region" description="Polar residues" evidence="6">
    <location>
        <begin position="539"/>
        <end position="552"/>
    </location>
</feature>
<dbReference type="OrthoDB" id="10066279at2759"/>
<feature type="compositionally biased region" description="Basic and acidic residues" evidence="6">
    <location>
        <begin position="481"/>
        <end position="491"/>
    </location>
</feature>
<feature type="region of interest" description="Disordered" evidence="6">
    <location>
        <begin position="825"/>
        <end position="854"/>
    </location>
</feature>
<feature type="compositionally biased region" description="Polar residues" evidence="6">
    <location>
        <begin position="499"/>
        <end position="512"/>
    </location>
</feature>
<evidence type="ECO:0000259" key="7">
    <source>
        <dbReference type="PROSITE" id="PS50157"/>
    </source>
</evidence>
<proteinExistence type="predicted"/>
<evidence type="ECO:0000256" key="2">
    <source>
        <dbReference type="ARBA" id="ARBA00022737"/>
    </source>
</evidence>
<evidence type="ECO:0000313" key="8">
    <source>
        <dbReference type="EMBL" id="KAH3752991.1"/>
    </source>
</evidence>